<dbReference type="RefSeq" id="WP_369601560.1">
    <property type="nucleotide sequence ID" value="NZ_CP154858.1"/>
</dbReference>
<sequence length="306" mass="34008">MRIFLALLVVTFGARAEVLYHAPITQSQWNLSASIFGCKLTHTIPGFGQAVFFREAGEPLKFYLTTQRNPLQAGKAALVIEAPPWRPGQSVDDLGLVPVRDTNQPVTVGPDAAERMLDSLLRGMQPTVTRQGKFVRGAVRVAVNAVNFSNFYNDYLDCVATLLPVNFRQVERTKVFFDVDSSELTDEAKKQLDKVVLYVKADPTVTQIFVDGHTDASGRRIYNLRLSRERAENVTQYLVSQGLDQDMIVTRYHGDRYPVVPDTTPANKAQNRRATIRLDRTPKTERPQGVNAADASAALDSLPSSQ</sequence>
<evidence type="ECO:0000313" key="7">
    <source>
        <dbReference type="EMBL" id="XDT72553.1"/>
    </source>
</evidence>
<dbReference type="InterPro" id="IPR006664">
    <property type="entry name" value="OMP_bac"/>
</dbReference>
<protein>
    <submittedName>
        <fullName evidence="7">OmpA family protein</fullName>
    </submittedName>
</protein>
<evidence type="ECO:0000256" key="5">
    <source>
        <dbReference type="SAM" id="SignalP"/>
    </source>
</evidence>
<evidence type="ECO:0000259" key="6">
    <source>
        <dbReference type="PROSITE" id="PS51123"/>
    </source>
</evidence>
<proteinExistence type="predicted"/>
<dbReference type="PANTHER" id="PTHR30329:SF17">
    <property type="entry name" value="LIPOPROTEIN YFIB-RELATED"/>
    <property type="match status" value="1"/>
</dbReference>
<evidence type="ECO:0000256" key="1">
    <source>
        <dbReference type="ARBA" id="ARBA00004442"/>
    </source>
</evidence>
<reference evidence="7" key="1">
    <citation type="submission" date="2024-05" db="EMBL/GenBank/DDBJ databases">
        <title>Genome sequencing of novel strain.</title>
        <authorList>
            <person name="Ganbat D."/>
            <person name="Ganbat S."/>
            <person name="Lee S.-J."/>
        </authorList>
    </citation>
    <scope>NUCLEOTIDE SEQUENCE</scope>
    <source>
        <strain evidence="7">SMD15-11</strain>
    </source>
</reference>
<evidence type="ECO:0000256" key="4">
    <source>
        <dbReference type="SAM" id="MobiDB-lite"/>
    </source>
</evidence>
<dbReference type="PROSITE" id="PS51123">
    <property type="entry name" value="OMPA_2"/>
    <property type="match status" value="1"/>
</dbReference>
<dbReference type="PRINTS" id="PR01023">
    <property type="entry name" value="NAFLGMOTY"/>
</dbReference>
<dbReference type="InterPro" id="IPR006665">
    <property type="entry name" value="OmpA-like"/>
</dbReference>
<dbReference type="Pfam" id="PF18393">
    <property type="entry name" value="MotY_N"/>
    <property type="match status" value="1"/>
</dbReference>
<dbReference type="PRINTS" id="PR01021">
    <property type="entry name" value="OMPADOMAIN"/>
</dbReference>
<feature type="region of interest" description="Disordered" evidence="4">
    <location>
        <begin position="260"/>
        <end position="306"/>
    </location>
</feature>
<evidence type="ECO:0000256" key="3">
    <source>
        <dbReference type="PROSITE-ProRule" id="PRU00473"/>
    </source>
</evidence>
<dbReference type="SUPFAM" id="SSF103088">
    <property type="entry name" value="OmpA-like"/>
    <property type="match status" value="1"/>
</dbReference>
<dbReference type="Pfam" id="PF00691">
    <property type="entry name" value="OmpA"/>
    <property type="match status" value="1"/>
</dbReference>
<dbReference type="CDD" id="cd07185">
    <property type="entry name" value="OmpA_C-like"/>
    <property type="match status" value="1"/>
</dbReference>
<feature type="signal peptide" evidence="5">
    <location>
        <begin position="1"/>
        <end position="16"/>
    </location>
</feature>
<organism evidence="7">
    <name type="scientific">Thermohahella caldifontis</name>
    <dbReference type="NCBI Taxonomy" id="3142973"/>
    <lineage>
        <taxon>Bacteria</taxon>
        <taxon>Pseudomonadati</taxon>
        <taxon>Pseudomonadota</taxon>
        <taxon>Gammaproteobacteria</taxon>
        <taxon>Oceanospirillales</taxon>
        <taxon>Hahellaceae</taxon>
        <taxon>Thermohahella</taxon>
    </lineage>
</organism>
<name>A0AB39UWV8_9GAMM</name>
<evidence type="ECO:0000256" key="2">
    <source>
        <dbReference type="ARBA" id="ARBA00023136"/>
    </source>
</evidence>
<dbReference type="EMBL" id="CP154858">
    <property type="protein sequence ID" value="XDT72553.1"/>
    <property type="molecule type" value="Genomic_DNA"/>
</dbReference>
<dbReference type="InterPro" id="IPR050330">
    <property type="entry name" value="Bact_OuterMem_StrucFunc"/>
</dbReference>
<keyword evidence="5" id="KW-0732">Signal</keyword>
<feature type="compositionally biased region" description="Basic and acidic residues" evidence="4">
    <location>
        <begin position="276"/>
        <end position="286"/>
    </location>
</feature>
<feature type="domain" description="OmpA-like" evidence="6">
    <location>
        <begin position="165"/>
        <end position="282"/>
    </location>
</feature>
<dbReference type="AlphaFoldDB" id="A0AB39UWV8"/>
<dbReference type="Gene3D" id="3.30.1330.60">
    <property type="entry name" value="OmpA-like domain"/>
    <property type="match status" value="1"/>
</dbReference>
<dbReference type="GO" id="GO:0009279">
    <property type="term" value="C:cell outer membrane"/>
    <property type="evidence" value="ECO:0007669"/>
    <property type="project" value="UniProtKB-SubCell"/>
</dbReference>
<dbReference type="Gene3D" id="2.60.40.2540">
    <property type="match status" value="1"/>
</dbReference>
<accession>A0AB39UWV8</accession>
<keyword evidence="2 3" id="KW-0472">Membrane</keyword>
<gene>
    <name evidence="7" type="ORF">AAIA72_00785</name>
</gene>
<dbReference type="KEGG" id="tcd:AAIA72_00785"/>
<feature type="compositionally biased region" description="Low complexity" evidence="4">
    <location>
        <begin position="292"/>
        <end position="306"/>
    </location>
</feature>
<dbReference type="InterPro" id="IPR036737">
    <property type="entry name" value="OmpA-like_sf"/>
</dbReference>
<feature type="chain" id="PRO_5044190183" evidence="5">
    <location>
        <begin position="17"/>
        <end position="306"/>
    </location>
</feature>
<comment type="subcellular location">
    <subcellularLocation>
        <location evidence="1">Cell outer membrane</location>
    </subcellularLocation>
</comment>
<dbReference type="PANTHER" id="PTHR30329">
    <property type="entry name" value="STATOR ELEMENT OF FLAGELLAR MOTOR COMPLEX"/>
    <property type="match status" value="1"/>
</dbReference>
<dbReference type="InterPro" id="IPR041544">
    <property type="entry name" value="MotY_N"/>
</dbReference>